<keyword evidence="6" id="KW-0931">ER-Golgi transport</keyword>
<evidence type="ECO:0000256" key="7">
    <source>
        <dbReference type="ARBA" id="ARBA00023034"/>
    </source>
</evidence>
<evidence type="ECO:0000256" key="3">
    <source>
        <dbReference type="ARBA" id="ARBA00007051"/>
    </source>
</evidence>
<dbReference type="Proteomes" id="UP000683360">
    <property type="component" value="Unassembled WGS sequence"/>
</dbReference>
<dbReference type="Gene3D" id="3.30.160.60">
    <property type="entry name" value="Classic Zinc Finger"/>
    <property type="match status" value="1"/>
</dbReference>
<organism evidence="12 13">
    <name type="scientific">Mytilus edulis</name>
    <name type="common">Blue mussel</name>
    <dbReference type="NCBI Taxonomy" id="6550"/>
    <lineage>
        <taxon>Eukaryota</taxon>
        <taxon>Metazoa</taxon>
        <taxon>Spiralia</taxon>
        <taxon>Lophotrochozoa</taxon>
        <taxon>Mollusca</taxon>
        <taxon>Bivalvia</taxon>
        <taxon>Autobranchia</taxon>
        <taxon>Pteriomorphia</taxon>
        <taxon>Mytilida</taxon>
        <taxon>Mytiloidea</taxon>
        <taxon>Mytilidae</taxon>
        <taxon>Mytilinae</taxon>
        <taxon>Mytilus</taxon>
    </lineage>
</organism>
<dbReference type="InterPro" id="IPR025876">
    <property type="entry name" value="TRAPPC11_C"/>
</dbReference>
<comment type="caution">
    <text evidence="12">The sequence shown here is derived from an EMBL/GenBank/DDBJ whole genome shotgun (WGS) entry which is preliminary data.</text>
</comment>
<evidence type="ECO:0000256" key="5">
    <source>
        <dbReference type="ARBA" id="ARBA00022448"/>
    </source>
</evidence>
<dbReference type="InterPro" id="IPR021773">
    <property type="entry name" value="TPC11"/>
</dbReference>
<comment type="similarity">
    <text evidence="3">Belongs to the TRAPPC11 family.</text>
</comment>
<comment type="subcellular location">
    <subcellularLocation>
        <location evidence="2">Golgi apparatus</location>
        <location evidence="2">cis-Golgi network</location>
    </subcellularLocation>
</comment>
<dbReference type="Pfam" id="PF00643">
    <property type="entry name" value="zf-B_box"/>
    <property type="match status" value="1"/>
</dbReference>
<dbReference type="EMBL" id="CAJPWZ010003338">
    <property type="protein sequence ID" value="CAG2258149.1"/>
    <property type="molecule type" value="Genomic_DNA"/>
</dbReference>
<gene>
    <name evidence="12" type="ORF">MEDL_69349</name>
</gene>
<accession>A0A8S3VRI3</accession>
<dbReference type="PANTHER" id="PTHR14374:SF0">
    <property type="entry name" value="TRAFFICKING PROTEIN PARTICLE COMPLEX SUBUNIT 11"/>
    <property type="match status" value="1"/>
</dbReference>
<evidence type="ECO:0000259" key="11">
    <source>
        <dbReference type="Pfam" id="PF12742"/>
    </source>
</evidence>
<reference evidence="12" key="1">
    <citation type="submission" date="2021-03" db="EMBL/GenBank/DDBJ databases">
        <authorList>
            <person name="Bekaert M."/>
        </authorList>
    </citation>
    <scope>NUCLEOTIDE SEQUENCE</scope>
</reference>
<dbReference type="PANTHER" id="PTHR14374">
    <property type="entry name" value="FOIE GRAS"/>
    <property type="match status" value="1"/>
</dbReference>
<dbReference type="Pfam" id="PF11817">
    <property type="entry name" value="Foie-gras_1"/>
    <property type="match status" value="2"/>
</dbReference>
<evidence type="ECO:0000256" key="2">
    <source>
        <dbReference type="ARBA" id="ARBA00004222"/>
    </source>
</evidence>
<sequence length="1672" mass="190143">MGMVIRECFYELAQSYYHSEARKVKSHRDFLNKTTHQLLFVRHQFKIAFFNELKQDSHTAIKNYKQAYGHLLELRMHDTNLLEIKSIAGFINYKICRLSFQHNAPLDAIAQFRKHIDFFKGKIGIAELAFEHSAWMSKQFQVFGDLFDEAIKLGLTAIQTQHPGFYYQQAANHAVARKQLCRGLCKVRGRVQGFYYQQAANHAVARKQLCRGLCKRKGPGFYYQQAANHAVAREQLCRGLCTVRGRVQGSTTNKLPIMLSLGKQLCRGLCTVRGRVQGSTTNKLPIMLSLGNSYVEGLCKPLTQVLHPDPLENLYKLDFYGQRPWRQGHQSIEAPDLQREKDGVLALQSLEVQEDHSWLIIPLLSSAVAQFKKYKSPRMKRYLMVQMGEEYFHAKDYSKSLMLLNKVMWDYRAERWWLLLTSILDISLKCAYLTAKVQDYVSNCMELIGTYSKCSVEEKTRIQMNLIKVMSNDQPEPEPGLDPQGSEAARRLWQTSMDTPCSFTIEMQNIVPFVECKARFTVDTVSADKEIELDVFLRASCQFPVRFSKLSVFFSNQLYNQYCIVIDGHGVSAASESESTGADLYLVPGKPKSYKFSFLPVKDDVDTQLEITAVVLEFGLETGSLGKLKWVGGGGDAVTPLQTALVTHRPANVNFTLHHDPPCLLNEFYQLVIDVENKESLDIMDVSFEFDHLQVIFGLKDQSQNATNEQTAHISMDKAEYDGNLEIQRMEANIGVIQAGKMSSRKMYIKNMQTGSKTVLSSKHEIKRVGDLERRGSELHGLERWRPNLVDISCHNHNRSYTNHCVDCKEFVCPECMSGQHGKHKVQTLDQFHENKMEELNQLNTQFEEDILPLISRKINALKYLDLFYTEKYDNEKTKLLKHAEMLKKLLNEYTNELVNDLQNDLVINKQNISEKRSKLKSDESKCRLKMKEITKSKLKDNIKVIRSDVENFSEFISQFDHEVAFPQEVETFHAGEINDMTQIVGSMQCNKIPMEVKIQLDCSDKLHRYIDSKSSLAATEDKTWVGDKLSVFEMELEKKPRTITDLKSVVDSSVSESKDLLFISRKDASVQMINSKDEPKVLYTLPESNNYPLALHATKSGKISLLYLKDCPRISYFRNSCSIQPNLLFLSKDGRRMQEFKCEGQYKWGEDVSLNRYRITENINGHIILSCLYQNEVVDLNQNGKVMWKYTKCTRPHDLVSTTFGNIIVIDDSGASLTILDSDGICIKKFKLFPTESVQVEYSISVPTKQTQITCSCQKEEFITVTTVSPFDVAVKLQSMKFEEIENIQAEEPFILLPELTCTSPWPVEFKSSQLQMPTNIQSTDEETVSQIQGVCLNKKECATECFCLITKSTSQTSTSLGTYTVSWRRKWDSDVELPFVTTSFPLPVVNIEHIPISVDLRLPAYGSVKQLLPLCYVIHNRTSYPQEMEVSMEPNDNFMFSGNKQIHFRVLPGKPYNLMYNLFPLMAGHLLLPKLAVNMVRYPGTIDPIVQKMLPSHVFIKPTGKTLSAGVGEKELQLQSIIYNTNPTDVCNPNPNPINVVCNPNPNDVCNPNPKDVCNPNPNDVCNPNPNDGCNPNPKDVCNPNPNDVCNHNPNDGCNPNPNVVCNPNPNDVCNPYPYDVCNPNPNNVCNPYPYVVCNPYPNVVCNPNPNDVCNPNPNVVCNPNPNVTP</sequence>
<dbReference type="Pfam" id="PF12742">
    <property type="entry name" value="Gryzun-like"/>
    <property type="match status" value="1"/>
</dbReference>
<dbReference type="GO" id="GO:0005794">
    <property type="term" value="C:Golgi apparatus"/>
    <property type="evidence" value="ECO:0007669"/>
    <property type="project" value="UniProtKB-SubCell"/>
</dbReference>
<keyword evidence="13" id="KW-1185">Reference proteome</keyword>
<evidence type="ECO:0000256" key="4">
    <source>
        <dbReference type="ARBA" id="ARBA00021520"/>
    </source>
</evidence>
<keyword evidence="8" id="KW-0175">Coiled coil</keyword>
<evidence type="ECO:0000256" key="6">
    <source>
        <dbReference type="ARBA" id="ARBA00022892"/>
    </source>
</evidence>
<dbReference type="GO" id="GO:0016192">
    <property type="term" value="P:vesicle-mediated transport"/>
    <property type="evidence" value="ECO:0007669"/>
    <property type="project" value="UniProtKB-KW"/>
</dbReference>
<evidence type="ECO:0000313" key="12">
    <source>
        <dbReference type="EMBL" id="CAG2258149.1"/>
    </source>
</evidence>
<feature type="domain" description="Trafficking protein particle complex subunit 11 C-terminal" evidence="11">
    <location>
        <begin position="1430"/>
        <end position="1479"/>
    </location>
</feature>
<dbReference type="SUPFAM" id="SSF57845">
    <property type="entry name" value="B-box zinc-binding domain"/>
    <property type="match status" value="1"/>
</dbReference>
<dbReference type="InterPro" id="IPR011042">
    <property type="entry name" value="6-blade_b-propeller_TolB-like"/>
</dbReference>
<keyword evidence="5" id="KW-0813">Transport</keyword>
<feature type="domain" description="Trafficking protein particle complex subunit 11" evidence="10">
    <location>
        <begin position="80"/>
        <end position="182"/>
    </location>
</feature>
<evidence type="ECO:0000259" key="9">
    <source>
        <dbReference type="Pfam" id="PF00643"/>
    </source>
</evidence>
<name>A0A8S3VRI3_MYTED</name>
<proteinExistence type="inferred from homology"/>
<dbReference type="InterPro" id="IPR000315">
    <property type="entry name" value="Znf_B-box"/>
</dbReference>
<dbReference type="CDD" id="cd19756">
    <property type="entry name" value="Bbox2"/>
    <property type="match status" value="1"/>
</dbReference>
<feature type="coiled-coil region" evidence="8">
    <location>
        <begin position="877"/>
        <end position="904"/>
    </location>
</feature>
<feature type="domain" description="B box-type" evidence="9">
    <location>
        <begin position="793"/>
        <end position="829"/>
    </location>
</feature>
<evidence type="ECO:0000256" key="1">
    <source>
        <dbReference type="ARBA" id="ARBA00001995"/>
    </source>
</evidence>
<dbReference type="Gene3D" id="2.120.10.30">
    <property type="entry name" value="TolB, C-terminal domain"/>
    <property type="match status" value="1"/>
</dbReference>
<protein>
    <recommendedName>
        <fullName evidence="4">Trafficking protein particle complex subunit 11</fullName>
    </recommendedName>
</protein>
<comment type="function">
    <text evidence="1">Involved in endoplasmic reticulum to Golgi apparatus trafficking at a very early stage.</text>
</comment>
<evidence type="ECO:0000256" key="8">
    <source>
        <dbReference type="SAM" id="Coils"/>
    </source>
</evidence>
<evidence type="ECO:0000259" key="10">
    <source>
        <dbReference type="Pfam" id="PF11817"/>
    </source>
</evidence>
<dbReference type="GO" id="GO:0008270">
    <property type="term" value="F:zinc ion binding"/>
    <property type="evidence" value="ECO:0007669"/>
    <property type="project" value="InterPro"/>
</dbReference>
<dbReference type="OrthoDB" id="6278596at2759"/>
<keyword evidence="7" id="KW-0333">Golgi apparatus</keyword>
<evidence type="ECO:0000313" key="13">
    <source>
        <dbReference type="Proteomes" id="UP000683360"/>
    </source>
</evidence>
<feature type="domain" description="Trafficking protein particle complex subunit 11" evidence="10">
    <location>
        <begin position="219"/>
        <end position="448"/>
    </location>
</feature>